<organism evidence="1 2">
    <name type="scientific">Leuconostoc pseudomesenteroides</name>
    <dbReference type="NCBI Taxonomy" id="33968"/>
    <lineage>
        <taxon>Bacteria</taxon>
        <taxon>Bacillati</taxon>
        <taxon>Bacillota</taxon>
        <taxon>Bacilli</taxon>
        <taxon>Lactobacillales</taxon>
        <taxon>Lactobacillaceae</taxon>
        <taxon>Leuconostoc</taxon>
    </lineage>
</organism>
<evidence type="ECO:0000313" key="1">
    <source>
        <dbReference type="EMBL" id="ORI97123.1"/>
    </source>
</evidence>
<dbReference type="eggNOG" id="ENOG5032QK0">
    <property type="taxonomic scope" value="Bacteria"/>
</dbReference>
<dbReference type="Proteomes" id="UP000192288">
    <property type="component" value="Unassembled WGS sequence"/>
</dbReference>
<sequence length="123" mass="15074">MKIIIVIIFLALIGYIFEQHRRVHYLVKRNIEQENLKVIQEHQYDTLKHLTNMLDNTLKALGYDYRQFDKNNFVKHELTPEQIQQLWQSQQREIKQSDNEVTRFDVELKKGGLYAWWHSFRDR</sequence>
<dbReference type="EMBL" id="MPLS01000044">
    <property type="protein sequence ID" value="ORI97123.1"/>
    <property type="molecule type" value="Genomic_DNA"/>
</dbReference>
<proteinExistence type="predicted"/>
<dbReference type="STRING" id="33968.BMS77_04835"/>
<protein>
    <submittedName>
        <fullName evidence="1">Uncharacterized protein</fullName>
    </submittedName>
</protein>
<gene>
    <name evidence="1" type="ORF">BMR96_08890</name>
</gene>
<dbReference type="AlphaFoldDB" id="A0A1X0VBM3"/>
<comment type="caution">
    <text evidence="1">The sequence shown here is derived from an EMBL/GenBank/DDBJ whole genome shotgun (WGS) entry which is preliminary data.</text>
</comment>
<evidence type="ECO:0000313" key="2">
    <source>
        <dbReference type="Proteomes" id="UP000192288"/>
    </source>
</evidence>
<dbReference type="RefSeq" id="WP_080519175.1">
    <property type="nucleotide sequence ID" value="NZ_MPLS01000044.1"/>
</dbReference>
<reference evidence="1 2" key="1">
    <citation type="journal article" date="2017" name="Front. Microbiol.">
        <title>Genomic Characterization of Dairy Associated Leuconostoc Species and Diversity of Leuconostocs in Undefined Mixed Mesophilic Starter Cultures.</title>
        <authorList>
            <person name="Frantzen C.A."/>
            <person name="Kot W."/>
            <person name="Pedersen T.B."/>
            <person name="Ardo Y.M."/>
            <person name="Broadbent J.R."/>
            <person name="Neve H."/>
            <person name="Hansen L.H."/>
            <person name="Dal Bello F."/>
            <person name="Ostlie H.M."/>
            <person name="Kleppen H.P."/>
            <person name="Vogensen F.K."/>
            <person name="Holo H."/>
        </authorList>
    </citation>
    <scope>NUCLEOTIDE SEQUENCE [LARGE SCALE GENOMIC DNA]</scope>
    <source>
        <strain evidence="1 2">LMGCF08</strain>
    </source>
</reference>
<accession>A0A1X0VBM3</accession>
<name>A0A1X0VBM3_LEUPS</name>